<evidence type="ECO:0000313" key="3">
    <source>
        <dbReference type="Proteomes" id="UP001338582"/>
    </source>
</evidence>
<evidence type="ECO:0008006" key="4">
    <source>
        <dbReference type="Google" id="ProtNLM"/>
    </source>
</evidence>
<organism evidence="2 3">
    <name type="scientific">Australozyma saopauloensis</name>
    <dbReference type="NCBI Taxonomy" id="291208"/>
    <lineage>
        <taxon>Eukaryota</taxon>
        <taxon>Fungi</taxon>
        <taxon>Dikarya</taxon>
        <taxon>Ascomycota</taxon>
        <taxon>Saccharomycotina</taxon>
        <taxon>Pichiomycetes</taxon>
        <taxon>Metschnikowiaceae</taxon>
        <taxon>Australozyma</taxon>
    </lineage>
</organism>
<gene>
    <name evidence="2" type="ORF">PUMCH_004675</name>
</gene>
<evidence type="ECO:0000313" key="2">
    <source>
        <dbReference type="EMBL" id="WPK27294.1"/>
    </source>
</evidence>
<accession>A0AAX4HFP9</accession>
<dbReference type="GeneID" id="88175735"/>
<dbReference type="RefSeq" id="XP_062879672.1">
    <property type="nucleotide sequence ID" value="XM_063023602.1"/>
</dbReference>
<dbReference type="EMBL" id="CP138899">
    <property type="protein sequence ID" value="WPK27294.1"/>
    <property type="molecule type" value="Genomic_DNA"/>
</dbReference>
<dbReference type="AlphaFoldDB" id="A0AAX4HFP9"/>
<feature type="region of interest" description="Disordered" evidence="1">
    <location>
        <begin position="67"/>
        <end position="105"/>
    </location>
</feature>
<keyword evidence="3" id="KW-1185">Reference proteome</keyword>
<dbReference type="Proteomes" id="UP001338582">
    <property type="component" value="Chromosome 6"/>
</dbReference>
<name>A0AAX4HFP9_9ASCO</name>
<sequence length="372" mass="43548">MSETKEFDKQIEYLEAGQRHDLAVHLYLAFLLHQINPLFPHKNWSSWPQKTVADPTIINDYEDNMIDSEHQFDDGPPLQEQDEESEKQEISHNASDMDTGDDSDHKTVFFRPGLGAIKLRNLPRRRVNPKVTLVNEMHALLLRRISRKLRAEGRGCSPIDEDSPVLKNMALQMANRMGHVFDLLNRQRRMNKLAKDEKHFIPADVYRQYFKQNWQDVVTADLKSNNRNQVANLRRLRQVYTRCRGYFKDVAYDYEYDEDDYDDGEAPLFDVENHLRAIEDDSDSPAVPAPLSRLLQERKKIEEHKEQVFIKLWDLAGLACSVSYRQDDHPGVNPKEIIEIKSEDGTSRVVRDLEREKDKLLEVTGLWEQYSQ</sequence>
<reference evidence="2 3" key="1">
    <citation type="submission" date="2023-10" db="EMBL/GenBank/DDBJ databases">
        <title>Draft Genome Sequence of Candida saopaulonensis from a very Premature Infant with Sepsis.</title>
        <authorList>
            <person name="Ning Y."/>
            <person name="Dai R."/>
            <person name="Xiao M."/>
            <person name="Xu Y."/>
            <person name="Yan Q."/>
            <person name="Zhang L."/>
        </authorList>
    </citation>
    <scope>NUCLEOTIDE SEQUENCE [LARGE SCALE GENOMIC DNA]</scope>
    <source>
        <strain evidence="2 3">19XY460</strain>
    </source>
</reference>
<evidence type="ECO:0000256" key="1">
    <source>
        <dbReference type="SAM" id="MobiDB-lite"/>
    </source>
</evidence>
<dbReference type="KEGG" id="asau:88175735"/>
<proteinExistence type="predicted"/>
<protein>
    <recommendedName>
        <fullName evidence="4">Rrn9 domain-containing protein</fullName>
    </recommendedName>
</protein>